<dbReference type="SUPFAM" id="SSF49464">
    <property type="entry name" value="Carboxypeptidase regulatory domain-like"/>
    <property type="match status" value="1"/>
</dbReference>
<keyword evidence="2" id="KW-0813">Transport</keyword>
<name>A0AAW6FX90_BACUN</name>
<dbReference type="Proteomes" id="UP001218502">
    <property type="component" value="Unassembled WGS sequence"/>
</dbReference>
<dbReference type="GO" id="GO:0044718">
    <property type="term" value="P:siderophore transmembrane transport"/>
    <property type="evidence" value="ECO:0007669"/>
    <property type="project" value="TreeGrafter"/>
</dbReference>
<dbReference type="Pfam" id="PF13715">
    <property type="entry name" value="CarbopepD_reg_2"/>
    <property type="match status" value="1"/>
</dbReference>
<feature type="domain" description="TonB-dependent receptor plug" evidence="4">
    <location>
        <begin position="145"/>
        <end position="250"/>
    </location>
</feature>
<dbReference type="NCBIfam" id="TIGR04057">
    <property type="entry name" value="SusC_RagA_signa"/>
    <property type="match status" value="1"/>
</dbReference>
<dbReference type="InterPro" id="IPR012910">
    <property type="entry name" value="Plug_dom"/>
</dbReference>
<dbReference type="InterPro" id="IPR008969">
    <property type="entry name" value="CarboxyPept-like_regulatory"/>
</dbReference>
<comment type="subcellular location">
    <subcellularLocation>
        <location evidence="2">Cell outer membrane</location>
        <topology evidence="2">Multi-pass membrane protein</topology>
    </subcellularLocation>
</comment>
<dbReference type="InterPro" id="IPR023996">
    <property type="entry name" value="TonB-dep_OMP_SusC/RagA"/>
</dbReference>
<dbReference type="FunFam" id="2.170.130.10:FF:000008">
    <property type="entry name" value="SusC/RagA family TonB-linked outer membrane protein"/>
    <property type="match status" value="1"/>
</dbReference>
<dbReference type="EMBL" id="JAQNQY010000004">
    <property type="protein sequence ID" value="MDC1751918.1"/>
    <property type="molecule type" value="Genomic_DNA"/>
</dbReference>
<accession>A0AAW6FX90</accession>
<reference evidence="5" key="1">
    <citation type="submission" date="2022-10" db="EMBL/GenBank/DDBJ databases">
        <title>Human gut microbiome strain richness.</title>
        <authorList>
            <person name="Chen-Liaw A."/>
        </authorList>
    </citation>
    <scope>NUCLEOTIDE SEQUENCE</scope>
    <source>
        <strain evidence="5">A1_m1001262Bd0_191120</strain>
    </source>
</reference>
<dbReference type="InterPro" id="IPR037066">
    <property type="entry name" value="Plug_dom_sf"/>
</dbReference>
<proteinExistence type="inferred from homology"/>
<dbReference type="GO" id="GO:0015344">
    <property type="term" value="F:siderophore uptake transmembrane transporter activity"/>
    <property type="evidence" value="ECO:0007669"/>
    <property type="project" value="TreeGrafter"/>
</dbReference>
<evidence type="ECO:0000259" key="4">
    <source>
        <dbReference type="Pfam" id="PF07715"/>
    </source>
</evidence>
<dbReference type="GO" id="GO:0009279">
    <property type="term" value="C:cell outer membrane"/>
    <property type="evidence" value="ECO:0007669"/>
    <property type="project" value="UniProtKB-SubCell"/>
</dbReference>
<dbReference type="PANTHER" id="PTHR30069:SF29">
    <property type="entry name" value="HEMOGLOBIN AND HEMOGLOBIN-HAPTOGLOBIN-BINDING PROTEIN 1-RELATED"/>
    <property type="match status" value="1"/>
</dbReference>
<keyword evidence="2" id="KW-0998">Cell outer membrane</keyword>
<dbReference type="FunFam" id="2.60.40.1120:FF:000003">
    <property type="entry name" value="Outer membrane protein Omp121"/>
    <property type="match status" value="1"/>
</dbReference>
<keyword evidence="2 3" id="KW-0812">Transmembrane</keyword>
<keyword evidence="2" id="KW-1134">Transmembrane beta strand</keyword>
<keyword evidence="2 3" id="KW-0472">Membrane</keyword>
<dbReference type="NCBIfam" id="TIGR04056">
    <property type="entry name" value="OMP_RagA_SusC"/>
    <property type="match status" value="1"/>
</dbReference>
<dbReference type="Gene3D" id="2.60.40.1120">
    <property type="entry name" value="Carboxypeptidase-like, regulatory domain"/>
    <property type="match status" value="1"/>
</dbReference>
<comment type="caution">
    <text evidence="5">The sequence shown here is derived from an EMBL/GenBank/DDBJ whole genome shotgun (WGS) entry which is preliminary data.</text>
</comment>
<dbReference type="SUPFAM" id="SSF56935">
    <property type="entry name" value="Porins"/>
    <property type="match status" value="1"/>
</dbReference>
<gene>
    <name evidence="5" type="ORF">POY80_05615</name>
</gene>
<dbReference type="Pfam" id="PF07715">
    <property type="entry name" value="Plug"/>
    <property type="match status" value="1"/>
</dbReference>
<keyword evidence="3" id="KW-1133">Transmembrane helix</keyword>
<evidence type="ECO:0000313" key="5">
    <source>
        <dbReference type="EMBL" id="MDC1751918.1"/>
    </source>
</evidence>
<feature type="transmembrane region" description="Helical" evidence="3">
    <location>
        <begin position="21"/>
        <end position="44"/>
    </location>
</feature>
<evidence type="ECO:0000256" key="1">
    <source>
        <dbReference type="ARBA" id="ARBA00022729"/>
    </source>
</evidence>
<evidence type="ECO:0000313" key="6">
    <source>
        <dbReference type="Proteomes" id="UP001218502"/>
    </source>
</evidence>
<organism evidence="5 6">
    <name type="scientific">Bacteroides uniformis</name>
    <dbReference type="NCBI Taxonomy" id="820"/>
    <lineage>
        <taxon>Bacteria</taxon>
        <taxon>Pseudomonadati</taxon>
        <taxon>Bacteroidota</taxon>
        <taxon>Bacteroidia</taxon>
        <taxon>Bacteroidales</taxon>
        <taxon>Bacteroidaceae</taxon>
        <taxon>Bacteroides</taxon>
    </lineage>
</organism>
<evidence type="ECO:0000256" key="2">
    <source>
        <dbReference type="PROSITE-ProRule" id="PRU01360"/>
    </source>
</evidence>
<sequence length="462" mass="49420">MERRTFVKPNYLVFMKNVRKYLGLVSMSLVCTSPLAAMVIQPFVGVTIVQQNVITVKGQVMDEKGEAIIGANVIVEGTAQGMITDMNGNFSFQCPVGAILKVSYIGYLSQTIKVSGNAGTLKVILKEDAETLDEVVVVGYGMVKKSDLTGSVASVNVDEMAKRNPVNIGQALQGAAAGVQVMRNGGDPSGETTIRIRGIGTVQGSADPLYVIDGIISSASMVNPADIASIEVLKDASATAIYGSRAANGVVMITTKQGDKNKSRINFTANLSVQSVNNTIDVADADLFTWGVRQSKAADGKSLTNLAWGEQYAGQLQTIDWQKEMTRTALSRNYRLSASGGSSTSNYMASIGYTKNDGTIINSWYERITARANAASKIRDFLTVNTNLAYVRTGSHGGGNMRSYALTVPTMDHLDENGNLMNVPIKYPNGSYGVPLQEMNGDVPRGSDNLVARAYDNDSKIL</sequence>
<dbReference type="PANTHER" id="PTHR30069">
    <property type="entry name" value="TONB-DEPENDENT OUTER MEMBRANE RECEPTOR"/>
    <property type="match status" value="1"/>
</dbReference>
<dbReference type="AlphaFoldDB" id="A0AAW6FX90"/>
<evidence type="ECO:0000256" key="3">
    <source>
        <dbReference type="SAM" id="Phobius"/>
    </source>
</evidence>
<protein>
    <submittedName>
        <fullName evidence="5">SusC/RagA family TonB-linked outer membrane protein</fullName>
    </submittedName>
</protein>
<dbReference type="InterPro" id="IPR039426">
    <property type="entry name" value="TonB-dep_rcpt-like"/>
</dbReference>
<keyword evidence="1" id="KW-0732">Signal</keyword>
<dbReference type="Gene3D" id="2.170.130.10">
    <property type="entry name" value="TonB-dependent receptor, plug domain"/>
    <property type="match status" value="1"/>
</dbReference>
<dbReference type="PROSITE" id="PS52016">
    <property type="entry name" value="TONB_DEPENDENT_REC_3"/>
    <property type="match status" value="1"/>
</dbReference>
<dbReference type="RefSeq" id="WP_259296592.1">
    <property type="nucleotide sequence ID" value="NZ_DAWDQX010000031.1"/>
</dbReference>
<comment type="similarity">
    <text evidence="2">Belongs to the TonB-dependent receptor family.</text>
</comment>
<dbReference type="InterPro" id="IPR023997">
    <property type="entry name" value="TonB-dep_OMP_SusC/RagA_CS"/>
</dbReference>